<dbReference type="SMART" id="SM00614">
    <property type="entry name" value="ZnF_BED"/>
    <property type="match status" value="1"/>
</dbReference>
<name>A0AB34JTH2_PRYPA</name>
<dbReference type="AlphaFoldDB" id="A0AB34JTH2"/>
<feature type="region of interest" description="Disordered" evidence="1">
    <location>
        <begin position="1"/>
        <end position="32"/>
    </location>
</feature>
<protein>
    <submittedName>
        <fullName evidence="2">Uncharacterized protein</fullName>
    </submittedName>
</protein>
<dbReference type="InterPro" id="IPR036236">
    <property type="entry name" value="Znf_C2H2_sf"/>
</dbReference>
<gene>
    <name evidence="2" type="ORF">AB1Y20_020056</name>
</gene>
<organism evidence="2 3">
    <name type="scientific">Prymnesium parvum</name>
    <name type="common">Toxic golden alga</name>
    <dbReference type="NCBI Taxonomy" id="97485"/>
    <lineage>
        <taxon>Eukaryota</taxon>
        <taxon>Haptista</taxon>
        <taxon>Haptophyta</taxon>
        <taxon>Prymnesiophyceae</taxon>
        <taxon>Prymnesiales</taxon>
        <taxon>Prymnesiaceae</taxon>
        <taxon>Prymnesium</taxon>
    </lineage>
</organism>
<evidence type="ECO:0000313" key="2">
    <source>
        <dbReference type="EMBL" id="KAL1525186.1"/>
    </source>
</evidence>
<dbReference type="Proteomes" id="UP001515480">
    <property type="component" value="Unassembled WGS sequence"/>
</dbReference>
<feature type="compositionally biased region" description="Basic and acidic residues" evidence="1">
    <location>
        <begin position="9"/>
        <end position="32"/>
    </location>
</feature>
<evidence type="ECO:0000256" key="1">
    <source>
        <dbReference type="SAM" id="MobiDB-lite"/>
    </source>
</evidence>
<dbReference type="EMBL" id="JBGBPQ010000004">
    <property type="protein sequence ID" value="KAL1525186.1"/>
    <property type="molecule type" value="Genomic_DNA"/>
</dbReference>
<proteinExistence type="predicted"/>
<comment type="caution">
    <text evidence="2">The sequence shown here is derived from an EMBL/GenBank/DDBJ whole genome shotgun (WGS) entry which is preliminary data.</text>
</comment>
<keyword evidence="3" id="KW-1185">Reference proteome</keyword>
<reference evidence="2 3" key="1">
    <citation type="journal article" date="2024" name="Science">
        <title>Giant polyketide synthase enzymes in the biosynthesis of giant marine polyether toxins.</title>
        <authorList>
            <person name="Fallon T.R."/>
            <person name="Shende V.V."/>
            <person name="Wierzbicki I.H."/>
            <person name="Pendleton A.L."/>
            <person name="Watervoot N.F."/>
            <person name="Auber R.P."/>
            <person name="Gonzalez D.J."/>
            <person name="Wisecaver J.H."/>
            <person name="Moore B.S."/>
        </authorList>
    </citation>
    <scope>NUCLEOTIDE SEQUENCE [LARGE SCALE GENOMIC DNA]</scope>
    <source>
        <strain evidence="2 3">12B1</strain>
    </source>
</reference>
<sequence length="194" mass="20998">MGRPRKRKDAKDREEVLARRQAEKERAEKQAEELRKAALEAAAGAPTAAVNLHVNEGEGGTIPGSQVLKVHKGKTGSVWTHFDLTKPNPSCKCLGPSGEVCGVVPALSGGTTNFWSHLWIHHKEVWYALKFADGSLSAAGKQEMEKLQNALKQVAKPNASLKHNAGGEFLSSNKLPPGAKRTVWHMDTSDTSDT</sequence>
<evidence type="ECO:0000313" key="3">
    <source>
        <dbReference type="Proteomes" id="UP001515480"/>
    </source>
</evidence>
<dbReference type="SUPFAM" id="SSF57667">
    <property type="entry name" value="beta-beta-alpha zinc fingers"/>
    <property type="match status" value="1"/>
</dbReference>
<accession>A0AB34JTH2</accession>